<evidence type="ECO:0000259" key="5">
    <source>
        <dbReference type="PROSITE" id="PS50158"/>
    </source>
</evidence>
<proteinExistence type="predicted"/>
<feature type="domain" description="CCHC-type" evidence="5">
    <location>
        <begin position="122"/>
        <end position="136"/>
    </location>
</feature>
<dbReference type="InParanoid" id="A0A200PW14"/>
<dbReference type="PROSITE" id="PS51999">
    <property type="entry name" value="ZF_GRF"/>
    <property type="match status" value="1"/>
</dbReference>
<keyword evidence="3" id="KW-0862">Zinc</keyword>
<dbReference type="Proteomes" id="UP000195402">
    <property type="component" value="Unassembled WGS sequence"/>
</dbReference>
<evidence type="ECO:0000256" key="1">
    <source>
        <dbReference type="ARBA" id="ARBA00022723"/>
    </source>
</evidence>
<dbReference type="AlphaFoldDB" id="A0A200PW14"/>
<organism evidence="7 8">
    <name type="scientific">Macleaya cordata</name>
    <name type="common">Five-seeded plume-poppy</name>
    <name type="synonym">Bocconia cordata</name>
    <dbReference type="NCBI Taxonomy" id="56857"/>
    <lineage>
        <taxon>Eukaryota</taxon>
        <taxon>Viridiplantae</taxon>
        <taxon>Streptophyta</taxon>
        <taxon>Embryophyta</taxon>
        <taxon>Tracheophyta</taxon>
        <taxon>Spermatophyta</taxon>
        <taxon>Magnoliopsida</taxon>
        <taxon>Ranunculales</taxon>
        <taxon>Papaveraceae</taxon>
        <taxon>Papaveroideae</taxon>
        <taxon>Macleaya</taxon>
    </lineage>
</organism>
<dbReference type="SUPFAM" id="SSF57756">
    <property type="entry name" value="Retrovirus zinc finger-like domains"/>
    <property type="match status" value="1"/>
</dbReference>
<dbReference type="PROSITE" id="PS50158">
    <property type="entry name" value="ZF_CCHC"/>
    <property type="match status" value="1"/>
</dbReference>
<evidence type="ECO:0000313" key="8">
    <source>
        <dbReference type="Proteomes" id="UP000195402"/>
    </source>
</evidence>
<keyword evidence="8" id="KW-1185">Reference proteome</keyword>
<protein>
    <submittedName>
        <fullName evidence="7">Zinc finger protein</fullName>
    </submittedName>
</protein>
<evidence type="ECO:0000256" key="3">
    <source>
        <dbReference type="ARBA" id="ARBA00022833"/>
    </source>
</evidence>
<accession>A0A200PW14</accession>
<evidence type="ECO:0000259" key="6">
    <source>
        <dbReference type="PROSITE" id="PS51999"/>
    </source>
</evidence>
<dbReference type="InterPro" id="IPR036875">
    <property type="entry name" value="Znf_CCHC_sf"/>
</dbReference>
<sequence length="217" mass="23921">MGGDGESSRCNKVAGYWCKSLSIEEDELKRDCLSGENKCQVCHLSSHLAPTCPFLYTKCKIVKCTDIHKLLVSGTAKNPGRMFLKCQYSTCGNFQWLDDAISESMGTTGSSSTPKQHRSVGCFGCGESDHWRNKCPWVGATCRVEGCSGVRDMKVSTWEGHEGDKYLGCTKCADTQWFKEAKKLKEASKFDSPVGAQIVIQTTLEDLCSKLGNFNVK</sequence>
<reference evidence="7 8" key="1">
    <citation type="journal article" date="2017" name="Mol. Plant">
        <title>The Genome of Medicinal Plant Macleaya cordata Provides New Insights into Benzylisoquinoline Alkaloids Metabolism.</title>
        <authorList>
            <person name="Liu X."/>
            <person name="Liu Y."/>
            <person name="Huang P."/>
            <person name="Ma Y."/>
            <person name="Qing Z."/>
            <person name="Tang Q."/>
            <person name="Cao H."/>
            <person name="Cheng P."/>
            <person name="Zheng Y."/>
            <person name="Yuan Z."/>
            <person name="Zhou Y."/>
            <person name="Liu J."/>
            <person name="Tang Z."/>
            <person name="Zhuo Y."/>
            <person name="Zhang Y."/>
            <person name="Yu L."/>
            <person name="Huang J."/>
            <person name="Yang P."/>
            <person name="Peng Q."/>
            <person name="Zhang J."/>
            <person name="Jiang W."/>
            <person name="Zhang Z."/>
            <person name="Lin K."/>
            <person name="Ro D.K."/>
            <person name="Chen X."/>
            <person name="Xiong X."/>
            <person name="Shang Y."/>
            <person name="Huang S."/>
            <person name="Zeng J."/>
        </authorList>
    </citation>
    <scope>NUCLEOTIDE SEQUENCE [LARGE SCALE GENOMIC DNA]</scope>
    <source>
        <strain evidence="8">cv. BLH2017</strain>
        <tissue evidence="7">Root</tissue>
    </source>
</reference>
<feature type="domain" description="GRF-type" evidence="6">
    <location>
        <begin position="59"/>
        <end position="100"/>
    </location>
</feature>
<dbReference type="GO" id="GO:0008270">
    <property type="term" value="F:zinc ion binding"/>
    <property type="evidence" value="ECO:0007669"/>
    <property type="project" value="UniProtKB-KW"/>
</dbReference>
<comment type="caution">
    <text evidence="7">The sequence shown here is derived from an EMBL/GenBank/DDBJ whole genome shotgun (WGS) entry which is preliminary data.</text>
</comment>
<evidence type="ECO:0000313" key="7">
    <source>
        <dbReference type="EMBL" id="OVA02413.1"/>
    </source>
</evidence>
<keyword evidence="2 4" id="KW-0863">Zinc-finger</keyword>
<dbReference type="InterPro" id="IPR001878">
    <property type="entry name" value="Znf_CCHC"/>
</dbReference>
<dbReference type="EMBL" id="MVGT01003956">
    <property type="protein sequence ID" value="OVA02413.1"/>
    <property type="molecule type" value="Genomic_DNA"/>
</dbReference>
<evidence type="ECO:0000256" key="4">
    <source>
        <dbReference type="PROSITE-ProRule" id="PRU00047"/>
    </source>
</evidence>
<keyword evidence="1" id="KW-0479">Metal-binding</keyword>
<dbReference type="GO" id="GO:0003676">
    <property type="term" value="F:nucleic acid binding"/>
    <property type="evidence" value="ECO:0007669"/>
    <property type="project" value="InterPro"/>
</dbReference>
<name>A0A200PW14_MACCD</name>
<gene>
    <name evidence="7" type="ORF">BVC80_9099g224</name>
</gene>
<dbReference type="InterPro" id="IPR010666">
    <property type="entry name" value="Znf_GRF"/>
</dbReference>
<evidence type="ECO:0000256" key="2">
    <source>
        <dbReference type="ARBA" id="ARBA00022771"/>
    </source>
</evidence>